<keyword evidence="4" id="KW-0804">Transcription</keyword>
<proteinExistence type="predicted"/>
<keyword evidence="3" id="KW-0238">DNA-binding</keyword>
<evidence type="ECO:0000256" key="4">
    <source>
        <dbReference type="ARBA" id="ARBA00023163"/>
    </source>
</evidence>
<feature type="compositionally biased region" description="Basic and acidic residues" evidence="6">
    <location>
        <begin position="136"/>
        <end position="149"/>
    </location>
</feature>
<feature type="compositionally biased region" description="Basic and acidic residues" evidence="6">
    <location>
        <begin position="169"/>
        <end position="184"/>
    </location>
</feature>
<evidence type="ECO:0000313" key="9">
    <source>
        <dbReference type="Proteomes" id="UP000761534"/>
    </source>
</evidence>
<dbReference type="Proteomes" id="UP000761534">
    <property type="component" value="Unassembled WGS sequence"/>
</dbReference>
<protein>
    <recommendedName>
        <fullName evidence="7">BZIP domain-containing protein</fullName>
    </recommendedName>
</protein>
<dbReference type="InterPro" id="IPR004827">
    <property type="entry name" value="bZIP"/>
</dbReference>
<evidence type="ECO:0000259" key="7">
    <source>
        <dbReference type="PROSITE" id="PS50217"/>
    </source>
</evidence>
<dbReference type="SUPFAM" id="SSF57959">
    <property type="entry name" value="Leucine zipper domain"/>
    <property type="match status" value="1"/>
</dbReference>
<dbReference type="InterPro" id="IPR046347">
    <property type="entry name" value="bZIP_sf"/>
</dbReference>
<keyword evidence="9" id="KW-1185">Reference proteome</keyword>
<dbReference type="OrthoDB" id="5419235at2759"/>
<dbReference type="Gene3D" id="1.20.5.490">
    <property type="entry name" value="Single helix bin"/>
    <property type="match status" value="1"/>
</dbReference>
<accession>A0A642UHF9</accession>
<feature type="compositionally biased region" description="Low complexity" evidence="6">
    <location>
        <begin position="118"/>
        <end position="128"/>
    </location>
</feature>
<keyword evidence="5" id="KW-0539">Nucleus</keyword>
<dbReference type="EMBL" id="SWFS01000571">
    <property type="protein sequence ID" value="KAA8897050.1"/>
    <property type="molecule type" value="Genomic_DNA"/>
</dbReference>
<dbReference type="GO" id="GO:0000977">
    <property type="term" value="F:RNA polymerase II transcription regulatory region sequence-specific DNA binding"/>
    <property type="evidence" value="ECO:0007669"/>
    <property type="project" value="TreeGrafter"/>
</dbReference>
<organism evidence="8 9">
    <name type="scientific">Trichomonascus ciferrii</name>
    <dbReference type="NCBI Taxonomy" id="44093"/>
    <lineage>
        <taxon>Eukaryota</taxon>
        <taxon>Fungi</taxon>
        <taxon>Dikarya</taxon>
        <taxon>Ascomycota</taxon>
        <taxon>Saccharomycotina</taxon>
        <taxon>Dipodascomycetes</taxon>
        <taxon>Dipodascales</taxon>
        <taxon>Trichomonascaceae</taxon>
        <taxon>Trichomonascus</taxon>
        <taxon>Trichomonascus ciferrii complex</taxon>
    </lineage>
</organism>
<dbReference type="AlphaFoldDB" id="A0A642UHF9"/>
<dbReference type="PANTHER" id="PTHR13044:SF14">
    <property type="entry name" value="CRYPTOCEPHAL, ISOFORM A"/>
    <property type="match status" value="1"/>
</dbReference>
<feature type="region of interest" description="Disordered" evidence="6">
    <location>
        <begin position="1"/>
        <end position="184"/>
    </location>
</feature>
<dbReference type="PROSITE" id="PS50217">
    <property type="entry name" value="BZIP"/>
    <property type="match status" value="1"/>
</dbReference>
<evidence type="ECO:0000256" key="6">
    <source>
        <dbReference type="SAM" id="MobiDB-lite"/>
    </source>
</evidence>
<comment type="subcellular location">
    <subcellularLocation>
        <location evidence="1">Nucleus</location>
    </subcellularLocation>
</comment>
<dbReference type="Pfam" id="PF07716">
    <property type="entry name" value="bZIP_2"/>
    <property type="match status" value="1"/>
</dbReference>
<dbReference type="SMART" id="SM00338">
    <property type="entry name" value="BRLZ"/>
    <property type="match status" value="1"/>
</dbReference>
<dbReference type="PANTHER" id="PTHR13044">
    <property type="entry name" value="ACTIVATING TRANSCRIPTION FACTOR ATF 4/5"/>
    <property type="match status" value="1"/>
</dbReference>
<feature type="compositionally biased region" description="Basic and acidic residues" evidence="6">
    <location>
        <begin position="262"/>
        <end position="276"/>
    </location>
</feature>
<evidence type="ECO:0000256" key="1">
    <source>
        <dbReference type="ARBA" id="ARBA00004123"/>
    </source>
</evidence>
<dbReference type="Gene3D" id="3.30.160.60">
    <property type="entry name" value="Classic Zinc Finger"/>
    <property type="match status" value="1"/>
</dbReference>
<dbReference type="CDD" id="cd12193">
    <property type="entry name" value="bZIP_GCN4"/>
    <property type="match status" value="1"/>
</dbReference>
<dbReference type="GO" id="GO:0001228">
    <property type="term" value="F:DNA-binding transcription activator activity, RNA polymerase II-specific"/>
    <property type="evidence" value="ECO:0007669"/>
    <property type="project" value="TreeGrafter"/>
</dbReference>
<evidence type="ECO:0000256" key="5">
    <source>
        <dbReference type="ARBA" id="ARBA00023242"/>
    </source>
</evidence>
<sequence length="276" mass="30598">MFNPNDPLHSKYSEESAEDDSPLDEKGNPNIPPPAYYHPPDFRNPEQLVHTHAPTVDGPVDYREQPAAIPQQQPPYQPQQSYWTTPGSSSSGGSGGVNSRQTSAGTIDSSGGTMSGYSFGSSDFTASSAGGGGGNGERRNSSAEHELYRLMKPHQAATSMERSRIKRARNTEAARRSRARKTERLAELETRVEQLSKQSDYIAQLEQRCEQLTSRNQELEQRVESLQKELNDLKVFMVRSSGCSEKSERSDDDTVSSSANQKNDEFLRHDRTSKGI</sequence>
<gene>
    <name evidence="8" type="ORF">TRICI_006812</name>
</gene>
<keyword evidence="2" id="KW-0805">Transcription regulation</keyword>
<evidence type="ECO:0000256" key="2">
    <source>
        <dbReference type="ARBA" id="ARBA00023015"/>
    </source>
</evidence>
<reference evidence="8" key="1">
    <citation type="journal article" date="2019" name="G3 (Bethesda)">
        <title>Genome Assemblies of Two Rare Opportunistic Yeast Pathogens: Diutina rugosa (syn. Candida rugosa) and Trichomonascus ciferrii (syn. Candida ciferrii).</title>
        <authorList>
            <person name="Mixao V."/>
            <person name="Saus E."/>
            <person name="Hansen A.P."/>
            <person name="Lass-Florl C."/>
            <person name="Gabaldon T."/>
        </authorList>
    </citation>
    <scope>NUCLEOTIDE SEQUENCE</scope>
    <source>
        <strain evidence="8">CBS 4856</strain>
    </source>
</reference>
<feature type="region of interest" description="Disordered" evidence="6">
    <location>
        <begin position="240"/>
        <end position="276"/>
    </location>
</feature>
<feature type="compositionally biased region" description="Polar residues" evidence="6">
    <location>
        <begin position="97"/>
        <end position="116"/>
    </location>
</feature>
<feature type="domain" description="BZIP" evidence="7">
    <location>
        <begin position="160"/>
        <end position="202"/>
    </location>
</feature>
<comment type="caution">
    <text evidence="8">The sequence shown here is derived from an EMBL/GenBank/DDBJ whole genome shotgun (WGS) entry which is preliminary data.</text>
</comment>
<evidence type="ECO:0000313" key="8">
    <source>
        <dbReference type="EMBL" id="KAA8897050.1"/>
    </source>
</evidence>
<name>A0A642UHF9_9ASCO</name>
<dbReference type="GO" id="GO:0005634">
    <property type="term" value="C:nucleus"/>
    <property type="evidence" value="ECO:0007669"/>
    <property type="project" value="UniProtKB-SubCell"/>
</dbReference>
<dbReference type="VEuPathDB" id="FungiDB:TRICI_006812"/>
<dbReference type="PROSITE" id="PS00036">
    <property type="entry name" value="BZIP_BASIC"/>
    <property type="match status" value="1"/>
</dbReference>
<evidence type="ECO:0000256" key="3">
    <source>
        <dbReference type="ARBA" id="ARBA00023125"/>
    </source>
</evidence>